<dbReference type="KEGG" id="palo:E6C60_0916"/>
<organism evidence="1 2">
    <name type="scientific">Paenibacillus algicola</name>
    <dbReference type="NCBI Taxonomy" id="2565926"/>
    <lineage>
        <taxon>Bacteria</taxon>
        <taxon>Bacillati</taxon>
        <taxon>Bacillota</taxon>
        <taxon>Bacilli</taxon>
        <taxon>Bacillales</taxon>
        <taxon>Paenibacillaceae</taxon>
        <taxon>Paenibacillus</taxon>
    </lineage>
</organism>
<gene>
    <name evidence="1" type="ORF">E6C60_0916</name>
</gene>
<proteinExistence type="predicted"/>
<evidence type="ECO:0000313" key="2">
    <source>
        <dbReference type="Proteomes" id="UP000300879"/>
    </source>
</evidence>
<accession>A0A4P8XGN9</accession>
<sequence>MDVKSELNKIYTNRLLQSQEEIDAFEEALGNLIGLEDKSVITELCMV</sequence>
<keyword evidence="2" id="KW-1185">Reference proteome</keyword>
<dbReference type="RefSeq" id="WP_217496380.1">
    <property type="nucleotide sequence ID" value="NZ_CP040396.1"/>
</dbReference>
<protein>
    <submittedName>
        <fullName evidence="1">Uncharacterized protein</fullName>
    </submittedName>
</protein>
<dbReference type="EMBL" id="CP040396">
    <property type="protein sequence ID" value="QCT01636.1"/>
    <property type="molecule type" value="Genomic_DNA"/>
</dbReference>
<name>A0A4P8XGN9_9BACL</name>
<reference evidence="1 2" key="1">
    <citation type="submission" date="2019-05" db="EMBL/GenBank/DDBJ databases">
        <authorList>
            <person name="Chen C."/>
        </authorList>
    </citation>
    <scope>NUCLEOTIDE SEQUENCE [LARGE SCALE GENOMIC DNA]</scope>
    <source>
        <strain evidence="1 2">HB172198</strain>
    </source>
</reference>
<dbReference type="AlphaFoldDB" id="A0A4P8XGN9"/>
<dbReference type="Proteomes" id="UP000300879">
    <property type="component" value="Chromosome"/>
</dbReference>
<evidence type="ECO:0000313" key="1">
    <source>
        <dbReference type="EMBL" id="QCT01636.1"/>
    </source>
</evidence>